<proteinExistence type="predicted"/>
<keyword evidence="2" id="KW-1185">Reference proteome</keyword>
<sequence length="82" mass="9203">MEVILAWHSPVFLKKSKNDYGSSQKAPSRSNYKVNNLERSSGRVDMSRDISPSIGWCEPFVFVCLVTIGYNTLMPNLSISFG</sequence>
<dbReference type="EMBL" id="BPLR01004447">
    <property type="protein sequence ID" value="GIX94905.1"/>
    <property type="molecule type" value="Genomic_DNA"/>
</dbReference>
<accession>A0AAV4PEC0</accession>
<name>A0AAV4PEC0_CAEEX</name>
<protein>
    <submittedName>
        <fullName evidence="1">Uncharacterized protein</fullName>
    </submittedName>
</protein>
<evidence type="ECO:0000313" key="2">
    <source>
        <dbReference type="Proteomes" id="UP001054945"/>
    </source>
</evidence>
<comment type="caution">
    <text evidence="1">The sequence shown here is derived from an EMBL/GenBank/DDBJ whole genome shotgun (WGS) entry which is preliminary data.</text>
</comment>
<dbReference type="Proteomes" id="UP001054945">
    <property type="component" value="Unassembled WGS sequence"/>
</dbReference>
<evidence type="ECO:0000313" key="1">
    <source>
        <dbReference type="EMBL" id="GIX94905.1"/>
    </source>
</evidence>
<gene>
    <name evidence="1" type="ORF">CEXT_530611</name>
</gene>
<reference evidence="1 2" key="1">
    <citation type="submission" date="2021-06" db="EMBL/GenBank/DDBJ databases">
        <title>Caerostris extrusa draft genome.</title>
        <authorList>
            <person name="Kono N."/>
            <person name="Arakawa K."/>
        </authorList>
    </citation>
    <scope>NUCLEOTIDE SEQUENCE [LARGE SCALE GENOMIC DNA]</scope>
</reference>
<organism evidence="1 2">
    <name type="scientific">Caerostris extrusa</name>
    <name type="common">Bark spider</name>
    <name type="synonym">Caerostris bankana</name>
    <dbReference type="NCBI Taxonomy" id="172846"/>
    <lineage>
        <taxon>Eukaryota</taxon>
        <taxon>Metazoa</taxon>
        <taxon>Ecdysozoa</taxon>
        <taxon>Arthropoda</taxon>
        <taxon>Chelicerata</taxon>
        <taxon>Arachnida</taxon>
        <taxon>Araneae</taxon>
        <taxon>Araneomorphae</taxon>
        <taxon>Entelegynae</taxon>
        <taxon>Araneoidea</taxon>
        <taxon>Araneidae</taxon>
        <taxon>Caerostris</taxon>
    </lineage>
</organism>
<dbReference type="AlphaFoldDB" id="A0AAV4PEC0"/>